<proteinExistence type="predicted"/>
<evidence type="ECO:0000256" key="4">
    <source>
        <dbReference type="ARBA" id="ARBA00023136"/>
    </source>
</evidence>
<dbReference type="Pfam" id="PF01061">
    <property type="entry name" value="ABC2_membrane"/>
    <property type="match status" value="1"/>
</dbReference>
<feature type="domain" description="ABC transmembrane type-2" evidence="6">
    <location>
        <begin position="19"/>
        <end position="242"/>
    </location>
</feature>
<dbReference type="GO" id="GO:0043190">
    <property type="term" value="C:ATP-binding cassette (ABC) transporter complex"/>
    <property type="evidence" value="ECO:0007669"/>
    <property type="project" value="InterPro"/>
</dbReference>
<dbReference type="PIRSF" id="PIRSF006648">
    <property type="entry name" value="DrrB"/>
    <property type="match status" value="1"/>
</dbReference>
<dbReference type="InterPro" id="IPR047817">
    <property type="entry name" value="ABC2_TM_bact-type"/>
</dbReference>
<feature type="transmembrane region" description="Helical" evidence="5">
    <location>
        <begin position="100"/>
        <end position="127"/>
    </location>
</feature>
<reference evidence="7" key="1">
    <citation type="submission" date="2020-05" db="EMBL/GenBank/DDBJ databases">
        <authorList>
            <person name="Chiriac C."/>
            <person name="Salcher M."/>
            <person name="Ghai R."/>
            <person name="Kavagutti S V."/>
        </authorList>
    </citation>
    <scope>NUCLEOTIDE SEQUENCE</scope>
</reference>
<feature type="transmembrane region" description="Helical" evidence="5">
    <location>
        <begin position="133"/>
        <end position="155"/>
    </location>
</feature>
<feature type="transmembrane region" description="Helical" evidence="5">
    <location>
        <begin position="216"/>
        <end position="236"/>
    </location>
</feature>
<keyword evidence="2 5" id="KW-0812">Transmembrane</keyword>
<dbReference type="PANTHER" id="PTHR43229">
    <property type="entry name" value="NODULATION PROTEIN J"/>
    <property type="match status" value="1"/>
</dbReference>
<evidence type="ECO:0000256" key="3">
    <source>
        <dbReference type="ARBA" id="ARBA00022989"/>
    </source>
</evidence>
<dbReference type="AlphaFoldDB" id="A0A6J6RPD3"/>
<comment type="subcellular location">
    <subcellularLocation>
        <location evidence="1">Membrane</location>
        <topology evidence="1">Multi-pass membrane protein</topology>
    </subcellularLocation>
</comment>
<dbReference type="PROSITE" id="PS51012">
    <property type="entry name" value="ABC_TM2"/>
    <property type="match status" value="1"/>
</dbReference>
<dbReference type="EMBL" id="CAFBOF010000007">
    <property type="protein sequence ID" value="CAB4972478.1"/>
    <property type="molecule type" value="Genomic_DNA"/>
</dbReference>
<dbReference type="InterPro" id="IPR013525">
    <property type="entry name" value="ABC2_TM"/>
</dbReference>
<keyword evidence="3 5" id="KW-1133">Transmembrane helix</keyword>
<organism evidence="7">
    <name type="scientific">freshwater metagenome</name>
    <dbReference type="NCBI Taxonomy" id="449393"/>
    <lineage>
        <taxon>unclassified sequences</taxon>
        <taxon>metagenomes</taxon>
        <taxon>ecological metagenomes</taxon>
    </lineage>
</organism>
<keyword evidence="4 5" id="KW-0472">Membrane</keyword>
<dbReference type="EMBL" id="CAFBPQ010000002">
    <property type="protein sequence ID" value="CAB5013428.1"/>
    <property type="molecule type" value="Genomic_DNA"/>
</dbReference>
<evidence type="ECO:0000313" key="8">
    <source>
        <dbReference type="EMBL" id="CAB4895379.1"/>
    </source>
</evidence>
<feature type="transmembrane region" description="Helical" evidence="5">
    <location>
        <begin position="25"/>
        <end position="43"/>
    </location>
</feature>
<evidence type="ECO:0000313" key="10">
    <source>
        <dbReference type="EMBL" id="CAB5013428.1"/>
    </source>
</evidence>
<accession>A0A6J6RPD3</accession>
<evidence type="ECO:0000256" key="2">
    <source>
        <dbReference type="ARBA" id="ARBA00022692"/>
    </source>
</evidence>
<evidence type="ECO:0000313" key="9">
    <source>
        <dbReference type="EMBL" id="CAB4972478.1"/>
    </source>
</evidence>
<dbReference type="EMBL" id="CAEZYK010000043">
    <property type="protein sequence ID" value="CAB4724380.1"/>
    <property type="molecule type" value="Genomic_DNA"/>
</dbReference>
<evidence type="ECO:0000256" key="5">
    <source>
        <dbReference type="SAM" id="Phobius"/>
    </source>
</evidence>
<sequence length="243" mass="25970">MTTRRAVMAQTRVELILTLRRGESLLVSFLIPLGILVFFSKVGAVNTSLKDPVEFLVPGVLSLAVMSTAMVSLGIATGYERRYGVLKRLGSTPLSRGGLLVAKTINVVVIEVMQIVVIVATGVALGWELTGQFVAALGLLLLGTVVFASIGMLLAGTLRAEATLAVANGLFLLFLFLGGMAYPLDRLPDALASFARLLPPAALSESVRAALEGSGFPWSELVVLALWAVVMPFIVVRKFRWEE</sequence>
<dbReference type="InterPro" id="IPR051784">
    <property type="entry name" value="Nod_factor_ABC_transporter"/>
</dbReference>
<dbReference type="EMBL" id="CAFBMM010000002">
    <property type="protein sequence ID" value="CAB4895379.1"/>
    <property type="molecule type" value="Genomic_DNA"/>
</dbReference>
<feature type="transmembrane region" description="Helical" evidence="5">
    <location>
        <begin position="162"/>
        <end position="184"/>
    </location>
</feature>
<dbReference type="PANTHER" id="PTHR43229:SF2">
    <property type="entry name" value="NODULATION PROTEIN J"/>
    <property type="match status" value="1"/>
</dbReference>
<evidence type="ECO:0000256" key="1">
    <source>
        <dbReference type="ARBA" id="ARBA00004141"/>
    </source>
</evidence>
<dbReference type="InterPro" id="IPR000412">
    <property type="entry name" value="ABC_2_transport"/>
</dbReference>
<feature type="transmembrane region" description="Helical" evidence="5">
    <location>
        <begin position="55"/>
        <end position="79"/>
    </location>
</feature>
<dbReference type="GO" id="GO:0140359">
    <property type="term" value="F:ABC-type transporter activity"/>
    <property type="evidence" value="ECO:0007669"/>
    <property type="project" value="InterPro"/>
</dbReference>
<evidence type="ECO:0000259" key="6">
    <source>
        <dbReference type="PROSITE" id="PS51012"/>
    </source>
</evidence>
<evidence type="ECO:0000313" key="7">
    <source>
        <dbReference type="EMBL" id="CAB4724380.1"/>
    </source>
</evidence>
<protein>
    <submittedName>
        <fullName evidence="7">Unannotated protein</fullName>
    </submittedName>
</protein>
<gene>
    <name evidence="7" type="ORF">UFOPK2683_00870</name>
    <name evidence="8" type="ORF">UFOPK3605_00165</name>
    <name evidence="9" type="ORF">UFOPK3897_00556</name>
    <name evidence="10" type="ORF">UFOPK4121_00185</name>
</gene>
<name>A0A6J6RPD3_9ZZZZ</name>